<dbReference type="AlphaFoldDB" id="A0A158IUE2"/>
<name>A0A158IUE2_9BURK</name>
<reference evidence="1 2" key="1">
    <citation type="submission" date="2016-01" db="EMBL/GenBank/DDBJ databases">
        <authorList>
            <person name="Oliw E.H."/>
        </authorList>
    </citation>
    <scope>NUCLEOTIDE SEQUENCE [LARGE SCALE GENOMIC DNA]</scope>
    <source>
        <strain evidence="1">LMG 27134</strain>
    </source>
</reference>
<dbReference type="Proteomes" id="UP000054683">
    <property type="component" value="Unassembled WGS sequence"/>
</dbReference>
<sequence length="35" mass="4120">MKLCEFDRHVFWQYRGSKQLLADGKTKRPILPSGI</sequence>
<proteinExistence type="predicted"/>
<gene>
    <name evidence="1" type="ORF">AWB69_06680</name>
</gene>
<dbReference type="EMBL" id="FCOK02000062">
    <property type="protein sequence ID" value="SAL60302.1"/>
    <property type="molecule type" value="Genomic_DNA"/>
</dbReference>
<protein>
    <submittedName>
        <fullName evidence="1">Uncharacterized protein</fullName>
    </submittedName>
</protein>
<evidence type="ECO:0000313" key="1">
    <source>
        <dbReference type="EMBL" id="SAL60302.1"/>
    </source>
</evidence>
<evidence type="ECO:0000313" key="2">
    <source>
        <dbReference type="Proteomes" id="UP000054683"/>
    </source>
</evidence>
<accession>A0A158IUE2</accession>
<organism evidence="1 2">
    <name type="scientific">Caballeronia udeis</name>
    <dbReference type="NCBI Taxonomy" id="1232866"/>
    <lineage>
        <taxon>Bacteria</taxon>
        <taxon>Pseudomonadati</taxon>
        <taxon>Pseudomonadota</taxon>
        <taxon>Betaproteobacteria</taxon>
        <taxon>Burkholderiales</taxon>
        <taxon>Burkholderiaceae</taxon>
        <taxon>Caballeronia</taxon>
    </lineage>
</organism>